<dbReference type="EC" id="1.1.1.133" evidence="2"/>
<protein>
    <recommendedName>
        <fullName evidence="2">dTDP-4-dehydrorhamnose reductase</fullName>
        <ecNumber evidence="2">1.1.1.133</ecNumber>
    </recommendedName>
</protein>
<dbReference type="GO" id="GO:0019305">
    <property type="term" value="P:dTDP-rhamnose biosynthetic process"/>
    <property type="evidence" value="ECO:0007669"/>
    <property type="project" value="UniProtKB-UniPathway"/>
</dbReference>
<comment type="similarity">
    <text evidence="1 2">Belongs to the dTDP-4-dehydrorhamnose reductase family.</text>
</comment>
<dbReference type="EMBL" id="RSCM01000006">
    <property type="protein sequence ID" value="RUS96729.1"/>
    <property type="molecule type" value="Genomic_DNA"/>
</dbReference>
<dbReference type="SUPFAM" id="SSF51735">
    <property type="entry name" value="NAD(P)-binding Rossmann-fold domains"/>
    <property type="match status" value="1"/>
</dbReference>
<dbReference type="GO" id="GO:0005829">
    <property type="term" value="C:cytosol"/>
    <property type="evidence" value="ECO:0007669"/>
    <property type="project" value="TreeGrafter"/>
</dbReference>
<dbReference type="UniPathway" id="UPA00124"/>
<organism evidence="4 5">
    <name type="scientific">Trichormus variabilis SAG 1403-4b</name>
    <dbReference type="NCBI Taxonomy" id="447716"/>
    <lineage>
        <taxon>Bacteria</taxon>
        <taxon>Bacillati</taxon>
        <taxon>Cyanobacteriota</taxon>
        <taxon>Cyanophyceae</taxon>
        <taxon>Nostocales</taxon>
        <taxon>Nostocaceae</taxon>
        <taxon>Trichormus</taxon>
    </lineage>
</organism>
<evidence type="ECO:0000256" key="1">
    <source>
        <dbReference type="ARBA" id="ARBA00010944"/>
    </source>
</evidence>
<evidence type="ECO:0000313" key="4">
    <source>
        <dbReference type="EMBL" id="RUS96729.1"/>
    </source>
</evidence>
<keyword evidence="5" id="KW-1185">Reference proteome</keyword>
<evidence type="ECO:0000259" key="3">
    <source>
        <dbReference type="Pfam" id="PF04321"/>
    </source>
</evidence>
<evidence type="ECO:0000256" key="2">
    <source>
        <dbReference type="RuleBase" id="RU364082"/>
    </source>
</evidence>
<evidence type="ECO:0000313" key="5">
    <source>
        <dbReference type="Proteomes" id="UP000276103"/>
    </source>
</evidence>
<name>A0A433USD5_ANAVA</name>
<accession>A0A433USD5</accession>
<comment type="function">
    <text evidence="2">Catalyzes the reduction of dTDP-6-deoxy-L-lyxo-4-hexulose to yield dTDP-L-rhamnose.</text>
</comment>
<dbReference type="InterPro" id="IPR036291">
    <property type="entry name" value="NAD(P)-bd_dom_sf"/>
</dbReference>
<dbReference type="Proteomes" id="UP000276103">
    <property type="component" value="Unassembled WGS sequence"/>
</dbReference>
<dbReference type="InterPro" id="IPR005913">
    <property type="entry name" value="dTDP_dehydrorham_reduct"/>
</dbReference>
<gene>
    <name evidence="4" type="primary">rfbD</name>
    <name evidence="4" type="ORF">DSM107003_21350</name>
</gene>
<dbReference type="GO" id="GO:0008831">
    <property type="term" value="F:dTDP-4-dehydrorhamnose reductase activity"/>
    <property type="evidence" value="ECO:0007669"/>
    <property type="project" value="UniProtKB-EC"/>
</dbReference>
<dbReference type="CDD" id="cd05254">
    <property type="entry name" value="dTDP_HR_like_SDR_e"/>
    <property type="match status" value="1"/>
</dbReference>
<comment type="caution">
    <text evidence="4">The sequence shown here is derived from an EMBL/GenBank/DDBJ whole genome shotgun (WGS) entry which is preliminary data.</text>
</comment>
<dbReference type="InterPro" id="IPR029903">
    <property type="entry name" value="RmlD-like-bd"/>
</dbReference>
<dbReference type="AlphaFoldDB" id="A0A433USD5"/>
<dbReference type="Pfam" id="PF04321">
    <property type="entry name" value="RmlD_sub_bind"/>
    <property type="match status" value="1"/>
</dbReference>
<dbReference type="PANTHER" id="PTHR10491:SF4">
    <property type="entry name" value="METHIONINE ADENOSYLTRANSFERASE 2 SUBUNIT BETA"/>
    <property type="match status" value="1"/>
</dbReference>
<dbReference type="Gene3D" id="3.40.50.720">
    <property type="entry name" value="NAD(P)-binding Rossmann-like Domain"/>
    <property type="match status" value="1"/>
</dbReference>
<keyword evidence="2" id="KW-0521">NADP</keyword>
<reference evidence="4 5" key="1">
    <citation type="journal article" date="2019" name="Genome Biol. Evol.">
        <title>Day and night: Metabolic profiles and evolutionary relationships of six axenic non-marine cyanobacteria.</title>
        <authorList>
            <person name="Will S.E."/>
            <person name="Henke P."/>
            <person name="Boedeker C."/>
            <person name="Huang S."/>
            <person name="Brinkmann H."/>
            <person name="Rohde M."/>
            <person name="Jarek M."/>
            <person name="Friedl T."/>
            <person name="Seufert S."/>
            <person name="Schumacher M."/>
            <person name="Overmann J."/>
            <person name="Neumann-Schaal M."/>
            <person name="Petersen J."/>
        </authorList>
    </citation>
    <scope>NUCLEOTIDE SEQUENCE [LARGE SCALE GENOMIC DNA]</scope>
    <source>
        <strain evidence="4 5">SAG 1403-4b</strain>
    </source>
</reference>
<dbReference type="PANTHER" id="PTHR10491">
    <property type="entry name" value="DTDP-4-DEHYDRORHAMNOSE REDUCTASE"/>
    <property type="match status" value="1"/>
</dbReference>
<comment type="pathway">
    <text evidence="2">Carbohydrate biosynthesis; dTDP-L-rhamnose biosynthesis.</text>
</comment>
<sequence>MQPWAVVNAAGYVRVDDAEREPHICLKINAEGAEILATACAQHNAALLTFSSDLVFNGTMNKPYVETDIVAPLNVYGCSKVLAEKLVLKAYPPSLVIRTSAFFGPWDDYNFVTIALRQLGAGNTFVAAEDLIVSPTYIPDLVHASLDLLIDGESGLWHLANKSTSAGITWADLARVAAKQAGVSVNNLITLPMQEIGLAALRPTYSVLGSDRGELMPCLDSAISRYMDDRS</sequence>
<proteinExistence type="inferred from homology"/>
<feature type="domain" description="RmlD-like substrate binding" evidence="3">
    <location>
        <begin position="2"/>
        <end position="211"/>
    </location>
</feature>
<keyword evidence="2" id="KW-0560">Oxidoreductase</keyword>